<dbReference type="Pfam" id="PF03938">
    <property type="entry name" value="OmpH"/>
    <property type="match status" value="1"/>
</dbReference>
<dbReference type="GO" id="GO:0005829">
    <property type="term" value="C:cytosol"/>
    <property type="evidence" value="ECO:0007669"/>
    <property type="project" value="TreeGrafter"/>
</dbReference>
<dbReference type="InterPro" id="IPR024930">
    <property type="entry name" value="Skp_dom_sf"/>
</dbReference>
<feature type="coiled-coil region" evidence="3">
    <location>
        <begin position="56"/>
        <end position="112"/>
    </location>
</feature>
<dbReference type="PANTHER" id="PTHR35089:SF1">
    <property type="entry name" value="CHAPERONE PROTEIN SKP"/>
    <property type="match status" value="1"/>
</dbReference>
<dbReference type="GO" id="GO:0051082">
    <property type="term" value="F:unfolded protein binding"/>
    <property type="evidence" value="ECO:0007669"/>
    <property type="project" value="InterPro"/>
</dbReference>
<dbReference type="SMART" id="SM00935">
    <property type="entry name" value="OmpH"/>
    <property type="match status" value="1"/>
</dbReference>
<dbReference type="RefSeq" id="WP_038266468.1">
    <property type="nucleotide sequence ID" value="NZ_FPAG01000003.1"/>
</dbReference>
<name>A0A1I6RFC4_9FLAO</name>
<dbReference type="SUPFAM" id="SSF111384">
    <property type="entry name" value="OmpH-like"/>
    <property type="match status" value="1"/>
</dbReference>
<accession>A0A1I6RFC4</accession>
<reference evidence="5 6" key="1">
    <citation type="submission" date="2016-10" db="EMBL/GenBank/DDBJ databases">
        <authorList>
            <person name="de Groot N.N."/>
        </authorList>
    </citation>
    <scope>NUCLEOTIDE SEQUENCE [LARGE SCALE GENOMIC DNA]</scope>
    <source>
        <strain evidence="5 6">CGMCC 1.6114</strain>
    </source>
</reference>
<organism evidence="5 6">
    <name type="scientific">Zhouia amylolytica</name>
    <dbReference type="NCBI Taxonomy" id="376730"/>
    <lineage>
        <taxon>Bacteria</taxon>
        <taxon>Pseudomonadati</taxon>
        <taxon>Bacteroidota</taxon>
        <taxon>Flavobacteriia</taxon>
        <taxon>Flavobacteriales</taxon>
        <taxon>Flavobacteriaceae</taxon>
        <taxon>Zhouia</taxon>
    </lineage>
</organism>
<dbReference type="AlphaFoldDB" id="A0A1I6RFC4"/>
<keyword evidence="3" id="KW-0175">Coiled coil</keyword>
<evidence type="ECO:0000256" key="1">
    <source>
        <dbReference type="ARBA" id="ARBA00009091"/>
    </source>
</evidence>
<keyword evidence="2 4" id="KW-0732">Signal</keyword>
<evidence type="ECO:0000313" key="6">
    <source>
        <dbReference type="Proteomes" id="UP000183209"/>
    </source>
</evidence>
<dbReference type="EMBL" id="FPAG01000003">
    <property type="protein sequence ID" value="SFS63346.1"/>
    <property type="molecule type" value="Genomic_DNA"/>
</dbReference>
<gene>
    <name evidence="5" type="ORF">SAMN04487906_1045</name>
</gene>
<evidence type="ECO:0000313" key="5">
    <source>
        <dbReference type="EMBL" id="SFS63346.1"/>
    </source>
</evidence>
<evidence type="ECO:0000256" key="4">
    <source>
        <dbReference type="SAM" id="SignalP"/>
    </source>
</evidence>
<dbReference type="OrthoDB" id="1524711at2"/>
<evidence type="ECO:0000256" key="2">
    <source>
        <dbReference type="ARBA" id="ARBA00022729"/>
    </source>
</evidence>
<sequence length="168" mass="18656">MKHLKSFLVAIALIGAVSFANAQSKVAHINVQQLMSEMPEFKAAQAELKKLEDNYKADLTSSYTELQNKIKQYSGEVKTKTEQENAARQQEVQGLQANIAKAEQVAQQELQKKQMELYEPLLKKANDAIQKVAKAQGFEYVFDASPGTGIILADGKDLLPEVKKELGF</sequence>
<feature type="signal peptide" evidence="4">
    <location>
        <begin position="1"/>
        <end position="22"/>
    </location>
</feature>
<feature type="chain" id="PRO_5010333320" evidence="4">
    <location>
        <begin position="23"/>
        <end position="168"/>
    </location>
</feature>
<dbReference type="Gene3D" id="3.30.910.20">
    <property type="entry name" value="Skp domain"/>
    <property type="match status" value="1"/>
</dbReference>
<dbReference type="Proteomes" id="UP000183209">
    <property type="component" value="Unassembled WGS sequence"/>
</dbReference>
<protein>
    <submittedName>
        <fullName evidence="5">Periplasmic chaperone for outer membrane proteins Skp</fullName>
    </submittedName>
</protein>
<comment type="similarity">
    <text evidence="1">Belongs to the Skp family.</text>
</comment>
<proteinExistence type="inferred from homology"/>
<dbReference type="PANTHER" id="PTHR35089">
    <property type="entry name" value="CHAPERONE PROTEIN SKP"/>
    <property type="match status" value="1"/>
</dbReference>
<dbReference type="GO" id="GO:0050821">
    <property type="term" value="P:protein stabilization"/>
    <property type="evidence" value="ECO:0007669"/>
    <property type="project" value="TreeGrafter"/>
</dbReference>
<dbReference type="InterPro" id="IPR005632">
    <property type="entry name" value="Chaperone_Skp"/>
</dbReference>
<evidence type="ECO:0000256" key="3">
    <source>
        <dbReference type="SAM" id="Coils"/>
    </source>
</evidence>